<dbReference type="PANTHER" id="PTHR48195">
    <property type="entry name" value="FRIEND VIRUS SUSCEPTIBILITY PROTEIN 1"/>
    <property type="match status" value="1"/>
</dbReference>
<name>A0A5N4D9X2_CAMDR</name>
<dbReference type="GO" id="GO:0005794">
    <property type="term" value="C:Golgi apparatus"/>
    <property type="evidence" value="ECO:0007669"/>
    <property type="project" value="TreeGrafter"/>
</dbReference>
<dbReference type="GO" id="GO:0009615">
    <property type="term" value="P:response to virus"/>
    <property type="evidence" value="ECO:0007669"/>
    <property type="project" value="TreeGrafter"/>
</dbReference>
<dbReference type="InterPro" id="IPR053270">
    <property type="entry name" value="Fv1_restriction_factor"/>
</dbReference>
<reference evidence="1 2" key="1">
    <citation type="journal article" date="2019" name="Mol. Ecol. Resour.">
        <title>Improving Illumina assemblies with Hi-C and long reads: an example with the North African dromedary.</title>
        <authorList>
            <person name="Elbers J.P."/>
            <person name="Rogers M.F."/>
            <person name="Perelman P.L."/>
            <person name="Proskuryakova A.A."/>
            <person name="Serdyukova N.A."/>
            <person name="Johnson W.E."/>
            <person name="Horin P."/>
            <person name="Corander J."/>
            <person name="Murphy D."/>
            <person name="Burger P.A."/>
        </authorList>
    </citation>
    <scope>NUCLEOTIDE SEQUENCE [LARGE SCALE GENOMIC DNA]</scope>
    <source>
        <strain evidence="1">Drom800</strain>
        <tissue evidence="1">Blood</tissue>
    </source>
</reference>
<dbReference type="Proteomes" id="UP000299084">
    <property type="component" value="Unassembled WGS sequence"/>
</dbReference>
<evidence type="ECO:0000313" key="1">
    <source>
        <dbReference type="EMBL" id="KAB1267855.1"/>
    </source>
</evidence>
<dbReference type="EMBL" id="JWIN03000014">
    <property type="protein sequence ID" value="KAB1267855.1"/>
    <property type="molecule type" value="Genomic_DNA"/>
</dbReference>
<gene>
    <name evidence="1" type="ORF">Cadr_000012736</name>
</gene>
<evidence type="ECO:0000313" key="2">
    <source>
        <dbReference type="Proteomes" id="UP000299084"/>
    </source>
</evidence>
<comment type="caution">
    <text evidence="1">The sequence shown here is derived from an EMBL/GenBank/DDBJ whole genome shotgun (WGS) entry which is preliminary data.</text>
</comment>
<sequence length="166" mass="18930">MRDLQMQVEELQCKEEELKQRPSTAERRLHGPRSAASESSYACVALVPPPLGAEMGQLASITTVPSLRQRLQTIPQSNADDGNHTLISWLMAAVRTVWESAGDLPEHVSKWTTYLDLAQVVREMGMPQVMFSLYFRSPDDELLTARMKDFILVNGPWERLGLWRRY</sequence>
<keyword evidence="2" id="KW-1185">Reference proteome</keyword>
<accession>A0A5N4D9X2</accession>
<proteinExistence type="predicted"/>
<protein>
    <submittedName>
        <fullName evidence="1">Uncharacterized protein</fullName>
    </submittedName>
</protein>
<organism evidence="1 2">
    <name type="scientific">Camelus dromedarius</name>
    <name type="common">Dromedary</name>
    <name type="synonym">Arabian camel</name>
    <dbReference type="NCBI Taxonomy" id="9838"/>
    <lineage>
        <taxon>Eukaryota</taxon>
        <taxon>Metazoa</taxon>
        <taxon>Chordata</taxon>
        <taxon>Craniata</taxon>
        <taxon>Vertebrata</taxon>
        <taxon>Euteleostomi</taxon>
        <taxon>Mammalia</taxon>
        <taxon>Eutheria</taxon>
        <taxon>Laurasiatheria</taxon>
        <taxon>Artiodactyla</taxon>
        <taxon>Tylopoda</taxon>
        <taxon>Camelidae</taxon>
        <taxon>Camelus</taxon>
    </lineage>
</organism>
<dbReference type="AlphaFoldDB" id="A0A5N4D9X2"/>
<dbReference type="PANTHER" id="PTHR48195:SF1">
    <property type="entry name" value="RIKEN CDNA 2410002F23 GENE"/>
    <property type="match status" value="1"/>
</dbReference>